<dbReference type="PANTHER" id="PTHR21240:SF29">
    <property type="entry name" value="AMIDOHYDROLASE-RELATED DOMAIN-CONTAINING PROTEIN"/>
    <property type="match status" value="1"/>
</dbReference>
<evidence type="ECO:0000256" key="5">
    <source>
        <dbReference type="ARBA" id="ARBA00023239"/>
    </source>
</evidence>
<dbReference type="Pfam" id="PF04909">
    <property type="entry name" value="Amidohydro_2"/>
    <property type="match status" value="1"/>
</dbReference>
<accession>A0ABR3YWB5</accession>
<dbReference type="SUPFAM" id="SSF51556">
    <property type="entry name" value="Metallo-dependent hydrolases"/>
    <property type="match status" value="1"/>
</dbReference>
<keyword evidence="5 8" id="KW-0456">Lyase</keyword>
<dbReference type="InterPro" id="IPR032465">
    <property type="entry name" value="ACMSD"/>
</dbReference>
<evidence type="ECO:0000256" key="8">
    <source>
        <dbReference type="RuleBase" id="RU366045"/>
    </source>
</evidence>
<keyword evidence="2" id="KW-0479">Metal-binding</keyword>
<evidence type="ECO:0000313" key="11">
    <source>
        <dbReference type="Proteomes" id="UP001583186"/>
    </source>
</evidence>
<dbReference type="InterPro" id="IPR006680">
    <property type="entry name" value="Amidohydro-rel"/>
</dbReference>
<dbReference type="PANTHER" id="PTHR21240">
    <property type="entry name" value="2-AMINO-3-CARBOXYLMUCONATE-6-SEMIALDEHYDE DECARBOXYLASE"/>
    <property type="match status" value="1"/>
</dbReference>
<evidence type="ECO:0000256" key="7">
    <source>
        <dbReference type="ARBA" id="ARBA00038889"/>
    </source>
</evidence>
<dbReference type="Gene3D" id="3.20.20.140">
    <property type="entry name" value="Metal-dependent hydrolases"/>
    <property type="match status" value="1"/>
</dbReference>
<comment type="similarity">
    <text evidence="1">Belongs to the metallo-dependent hydrolases superfamily. ACMSD family.</text>
</comment>
<dbReference type="EC" id="4.1.1.52" evidence="7"/>
<protein>
    <recommendedName>
        <fullName evidence="7">6-methylsalicylate decarboxylase</fullName>
        <ecNumber evidence="7">4.1.1.52</ecNumber>
    </recommendedName>
</protein>
<evidence type="ECO:0000256" key="4">
    <source>
        <dbReference type="ARBA" id="ARBA00022833"/>
    </source>
</evidence>
<sequence>MSPIAKVDTHAHFLPPDYRDALAKNGHEHPDGMPAIPEWSVEDHLAMMKSVNITKSYLSVSSPGTYLIAGDMAAARKLTRHVNDYGGKLKKDHPDQFGFFASLALEDVEGSLDEVSHAYDTLDADGITVHTNHHGRYLGHKDFGAIFDELNKRKAVVFMHPTTPCMHNGDHATPLDSYPVPMFEFLFDTARAVINLFLSGTVKRCPDITWLIPHCGGTLPPLINRFSVMAGVGRPDSGITAAWVKEQLNTRFYFDTAGFAYPEQIKGLLEYVSVDRILYGSDFPFTGLKYVQALSEQHEQYLPIVFSKKEDQEKASHGNALQLFSTLGQAK</sequence>
<keyword evidence="4" id="KW-0862">Zinc</keyword>
<evidence type="ECO:0000256" key="2">
    <source>
        <dbReference type="ARBA" id="ARBA00022723"/>
    </source>
</evidence>
<feature type="domain" description="Amidohydrolase-related" evidence="9">
    <location>
        <begin position="7"/>
        <end position="324"/>
    </location>
</feature>
<keyword evidence="11" id="KW-1185">Reference proteome</keyword>
<gene>
    <name evidence="10" type="ORF">Sste5346_007093</name>
</gene>
<organism evidence="10 11">
    <name type="scientific">Sporothrix stenoceras</name>
    <dbReference type="NCBI Taxonomy" id="5173"/>
    <lineage>
        <taxon>Eukaryota</taxon>
        <taxon>Fungi</taxon>
        <taxon>Dikarya</taxon>
        <taxon>Ascomycota</taxon>
        <taxon>Pezizomycotina</taxon>
        <taxon>Sordariomycetes</taxon>
        <taxon>Sordariomycetidae</taxon>
        <taxon>Ophiostomatales</taxon>
        <taxon>Ophiostomataceae</taxon>
        <taxon>Sporothrix</taxon>
    </lineage>
</organism>
<dbReference type="Proteomes" id="UP001583186">
    <property type="component" value="Unassembled WGS sequence"/>
</dbReference>
<reference evidence="10 11" key="1">
    <citation type="journal article" date="2024" name="IMA Fungus">
        <title>IMA Genome - F19 : A genome assembly and annotation guide to empower mycologists, including annotated draft genome sequences of Ceratocystis pirilliformis, Diaporthe australafricana, Fusarium ophioides, Paecilomyces lecythidis, and Sporothrix stenoceras.</title>
        <authorList>
            <person name="Aylward J."/>
            <person name="Wilson A.M."/>
            <person name="Visagie C.M."/>
            <person name="Spraker J."/>
            <person name="Barnes I."/>
            <person name="Buitendag C."/>
            <person name="Ceriani C."/>
            <person name="Del Mar Angel L."/>
            <person name="du Plessis D."/>
            <person name="Fuchs T."/>
            <person name="Gasser K."/>
            <person name="Kramer D."/>
            <person name="Li W."/>
            <person name="Munsamy K."/>
            <person name="Piso A."/>
            <person name="Price J.L."/>
            <person name="Sonnekus B."/>
            <person name="Thomas C."/>
            <person name="van der Nest A."/>
            <person name="van Dijk A."/>
            <person name="van Heerden A."/>
            <person name="van Vuuren N."/>
            <person name="Yilmaz N."/>
            <person name="Duong T.A."/>
            <person name="van der Merwe N.A."/>
            <person name="Wingfield M.J."/>
            <person name="Wingfield B.D."/>
        </authorList>
    </citation>
    <scope>NUCLEOTIDE SEQUENCE [LARGE SCALE GENOMIC DNA]</scope>
    <source>
        <strain evidence="10 11">CMW 5346</strain>
    </source>
</reference>
<evidence type="ECO:0000313" key="10">
    <source>
        <dbReference type="EMBL" id="KAL1892355.1"/>
    </source>
</evidence>
<comment type="catalytic activity">
    <reaction evidence="6">
        <text>6-methylsalicylate + H(+) = 3-methylphenol + CO2</text>
        <dbReference type="Rhea" id="RHEA:23112"/>
        <dbReference type="ChEBI" id="CHEBI:15378"/>
        <dbReference type="ChEBI" id="CHEBI:16526"/>
        <dbReference type="ChEBI" id="CHEBI:17231"/>
        <dbReference type="ChEBI" id="CHEBI:36658"/>
        <dbReference type="EC" id="4.1.1.52"/>
    </reaction>
    <physiologicalReaction direction="left-to-right" evidence="6">
        <dbReference type="Rhea" id="RHEA:23113"/>
    </physiologicalReaction>
</comment>
<proteinExistence type="inferred from homology"/>
<evidence type="ECO:0000259" key="9">
    <source>
        <dbReference type="Pfam" id="PF04909"/>
    </source>
</evidence>
<evidence type="ECO:0000256" key="3">
    <source>
        <dbReference type="ARBA" id="ARBA00022793"/>
    </source>
</evidence>
<dbReference type="InterPro" id="IPR032466">
    <property type="entry name" value="Metal_Hydrolase"/>
</dbReference>
<keyword evidence="3 8" id="KW-0210">Decarboxylase</keyword>
<dbReference type="EMBL" id="JAWCUI010000045">
    <property type="protein sequence ID" value="KAL1892355.1"/>
    <property type="molecule type" value="Genomic_DNA"/>
</dbReference>
<evidence type="ECO:0000256" key="6">
    <source>
        <dbReference type="ARBA" id="ARBA00036832"/>
    </source>
</evidence>
<comment type="caution">
    <text evidence="10">The sequence shown here is derived from an EMBL/GenBank/DDBJ whole genome shotgun (WGS) entry which is preliminary data.</text>
</comment>
<evidence type="ECO:0000256" key="1">
    <source>
        <dbReference type="ARBA" id="ARBA00005871"/>
    </source>
</evidence>
<name>A0ABR3YWB5_9PEZI</name>